<dbReference type="GO" id="GO:0043565">
    <property type="term" value="F:sequence-specific DNA binding"/>
    <property type="evidence" value="ECO:0007669"/>
    <property type="project" value="InterPro"/>
</dbReference>
<dbReference type="InterPro" id="IPR011051">
    <property type="entry name" value="RmlC_Cupin_sf"/>
</dbReference>
<dbReference type="SUPFAM" id="SSF51182">
    <property type="entry name" value="RmlC-like cupins"/>
    <property type="match status" value="1"/>
</dbReference>
<reference evidence="5 6" key="1">
    <citation type="submission" date="2020-08" db="EMBL/GenBank/DDBJ databases">
        <title>Genomic Encyclopedia of Type Strains, Phase IV (KMG-IV): sequencing the most valuable type-strain genomes for metagenomic binning, comparative biology and taxonomic classification.</title>
        <authorList>
            <person name="Goeker M."/>
        </authorList>
    </citation>
    <scope>NUCLEOTIDE SEQUENCE [LARGE SCALE GENOMIC DNA]</scope>
    <source>
        <strain evidence="5 6">DSM 17507</strain>
    </source>
</reference>
<evidence type="ECO:0000313" key="6">
    <source>
        <dbReference type="Proteomes" id="UP000538566"/>
    </source>
</evidence>
<keyword evidence="1" id="KW-0805">Transcription regulation</keyword>
<dbReference type="GO" id="GO:0003700">
    <property type="term" value="F:DNA-binding transcription factor activity"/>
    <property type="evidence" value="ECO:0007669"/>
    <property type="project" value="InterPro"/>
</dbReference>
<dbReference type="RefSeq" id="WP_183661118.1">
    <property type="nucleotide sequence ID" value="NZ_JACHOA010000003.1"/>
</dbReference>
<dbReference type="EMBL" id="JACHOA010000003">
    <property type="protein sequence ID" value="MBB4613517.1"/>
    <property type="molecule type" value="Genomic_DNA"/>
</dbReference>
<gene>
    <name evidence="5" type="ORF">GGR37_001792</name>
</gene>
<dbReference type="InterPro" id="IPR047264">
    <property type="entry name" value="Cupin_HpaA-like_N"/>
</dbReference>
<dbReference type="SUPFAM" id="SSF46689">
    <property type="entry name" value="Homeodomain-like"/>
    <property type="match status" value="1"/>
</dbReference>
<evidence type="ECO:0000256" key="3">
    <source>
        <dbReference type="ARBA" id="ARBA00023163"/>
    </source>
</evidence>
<evidence type="ECO:0000256" key="2">
    <source>
        <dbReference type="ARBA" id="ARBA00023125"/>
    </source>
</evidence>
<evidence type="ECO:0000313" key="5">
    <source>
        <dbReference type="EMBL" id="MBB4613517.1"/>
    </source>
</evidence>
<dbReference type="InterPro" id="IPR009057">
    <property type="entry name" value="Homeodomain-like_sf"/>
</dbReference>
<comment type="caution">
    <text evidence="5">The sequence shown here is derived from an EMBL/GenBank/DDBJ whole genome shotgun (WGS) entry which is preliminary data.</text>
</comment>
<dbReference type="PANTHER" id="PTHR43280">
    <property type="entry name" value="ARAC-FAMILY TRANSCRIPTIONAL REGULATOR"/>
    <property type="match status" value="1"/>
</dbReference>
<keyword evidence="3" id="KW-0804">Transcription</keyword>
<evidence type="ECO:0000256" key="1">
    <source>
        <dbReference type="ARBA" id="ARBA00023015"/>
    </source>
</evidence>
<dbReference type="Pfam" id="PF12833">
    <property type="entry name" value="HTH_18"/>
    <property type="match status" value="1"/>
</dbReference>
<keyword evidence="6" id="KW-1185">Reference proteome</keyword>
<dbReference type="AlphaFoldDB" id="A0A7W7ETR5"/>
<dbReference type="SMART" id="SM00342">
    <property type="entry name" value="HTH_ARAC"/>
    <property type="match status" value="1"/>
</dbReference>
<dbReference type="Proteomes" id="UP000538566">
    <property type="component" value="Unassembled WGS sequence"/>
</dbReference>
<dbReference type="PANTHER" id="PTHR43280:SF32">
    <property type="entry name" value="TRANSCRIPTIONAL REGULATORY PROTEIN"/>
    <property type="match status" value="1"/>
</dbReference>
<sequence>MQAKGFSRYTLYGEKGISLPPEFVHLERIRDRATLHEWTIEPHAHPQMLQFLLLQSGGVTLHGEAASQRLDAPAQVIVPPSCVHAFRFDAGAEGWVLSLASYLANDPRLVGLLQGLQQIGGSAVAASLSAQSQTIERLGWLLADLSSLLGQGDAVGPAVLAQVALILAIAAQAASHDHDTRNGSGHEPLVARYRSLTEQYFRDHLPIGQYAAMLGTTASTLTRATRLLTGKPPAEILHDRLILEARRNLAFSGASVAQIAYSLGFADPAYFARFFKARTGQTAGAFRKERAWTSPPTA</sequence>
<dbReference type="Gene3D" id="1.10.10.60">
    <property type="entry name" value="Homeodomain-like"/>
    <property type="match status" value="1"/>
</dbReference>
<dbReference type="CDD" id="cd06999">
    <property type="entry name" value="cupin_HpaA-like_N"/>
    <property type="match status" value="1"/>
</dbReference>
<protein>
    <submittedName>
        <fullName evidence="5">AraC family transcriptional activator of pobA</fullName>
    </submittedName>
</protein>
<evidence type="ECO:0000259" key="4">
    <source>
        <dbReference type="PROSITE" id="PS01124"/>
    </source>
</evidence>
<keyword evidence="2" id="KW-0238">DNA-binding</keyword>
<accession>A0A7W7ETR5</accession>
<dbReference type="InterPro" id="IPR018060">
    <property type="entry name" value="HTH_AraC"/>
</dbReference>
<name>A0A7W7ETR5_9SPHN</name>
<organism evidence="5 6">
    <name type="scientific">Novosphingobium taihuense</name>
    <dbReference type="NCBI Taxonomy" id="260085"/>
    <lineage>
        <taxon>Bacteria</taxon>
        <taxon>Pseudomonadati</taxon>
        <taxon>Pseudomonadota</taxon>
        <taxon>Alphaproteobacteria</taxon>
        <taxon>Sphingomonadales</taxon>
        <taxon>Sphingomonadaceae</taxon>
        <taxon>Novosphingobium</taxon>
    </lineage>
</organism>
<proteinExistence type="predicted"/>
<dbReference type="PROSITE" id="PS01124">
    <property type="entry name" value="HTH_ARAC_FAMILY_2"/>
    <property type="match status" value="1"/>
</dbReference>
<feature type="domain" description="HTH araC/xylS-type" evidence="4">
    <location>
        <begin position="191"/>
        <end position="289"/>
    </location>
</feature>